<accession>A0A1H0PXP9</accession>
<evidence type="ECO:0000313" key="1">
    <source>
        <dbReference type="EMBL" id="SDP09268.1"/>
    </source>
</evidence>
<dbReference type="PANTHER" id="PTHR45024">
    <property type="entry name" value="DEHYDROGENASES, SHORT CHAIN"/>
    <property type="match status" value="1"/>
</dbReference>
<dbReference type="PRINTS" id="PR00081">
    <property type="entry name" value="GDHRDH"/>
</dbReference>
<proteinExistence type="predicted"/>
<dbReference type="InterPro" id="IPR002347">
    <property type="entry name" value="SDR_fam"/>
</dbReference>
<organism evidence="1 2">
    <name type="scientific">Actinacidiphila guanduensis</name>
    <dbReference type="NCBI Taxonomy" id="310781"/>
    <lineage>
        <taxon>Bacteria</taxon>
        <taxon>Bacillati</taxon>
        <taxon>Actinomycetota</taxon>
        <taxon>Actinomycetes</taxon>
        <taxon>Kitasatosporales</taxon>
        <taxon>Streptomycetaceae</taxon>
        <taxon>Actinacidiphila</taxon>
    </lineage>
</organism>
<dbReference type="EMBL" id="FNIE01000017">
    <property type="protein sequence ID" value="SDP09268.1"/>
    <property type="molecule type" value="Genomic_DNA"/>
</dbReference>
<dbReference type="AlphaFoldDB" id="A0A1H0PXP9"/>
<dbReference type="PANTHER" id="PTHR45024:SF3">
    <property type="entry name" value="BLL2957 PROTEIN"/>
    <property type="match status" value="1"/>
</dbReference>
<name>A0A1H0PXP9_9ACTN</name>
<dbReference type="RefSeq" id="WP_176930586.1">
    <property type="nucleotide sequence ID" value="NZ_FNIE01000017.1"/>
</dbReference>
<dbReference type="Proteomes" id="UP000199341">
    <property type="component" value="Unassembled WGS sequence"/>
</dbReference>
<gene>
    <name evidence="1" type="ORF">SAMN05216259_11731</name>
</gene>
<sequence>MGLLDGKCIVVTGAGRGIGRSVAIAAAAEGARVVVADYGVALDGGAPSSAAADDVVEAIRQQGGEAVSVADSVTTMAGAERIVETGVSRWGRVDGLVCCAAILRPSSFLDMSEQDWDDVVNTHLRGHFTMMQTAARAMAKQGSGGSLVAFGSGYLSPTPHLANYRAAKAGVVALTKTAAMDLAGTSIRANCVSPAANTRMTEGTGLRIRGEADDIAPLVVYLLSDLSKEVTGQIFSSAGDRIAGWSDPFENHVLRRLGGWTPEALAQEVPALVHEHPADGVGVLEETPEQFAAKMKR</sequence>
<dbReference type="Pfam" id="PF00106">
    <property type="entry name" value="adh_short"/>
    <property type="match status" value="1"/>
</dbReference>
<dbReference type="Gene3D" id="3.40.50.720">
    <property type="entry name" value="NAD(P)-binding Rossmann-like Domain"/>
    <property type="match status" value="1"/>
</dbReference>
<protein>
    <submittedName>
        <fullName evidence="1">NAD(P)-dependent dehydrogenase, short-chain alcohol dehydrogenase family</fullName>
    </submittedName>
</protein>
<dbReference type="InterPro" id="IPR036291">
    <property type="entry name" value="NAD(P)-bd_dom_sf"/>
</dbReference>
<dbReference type="SUPFAM" id="SSF51735">
    <property type="entry name" value="NAD(P)-binding Rossmann-fold domains"/>
    <property type="match status" value="1"/>
</dbReference>
<evidence type="ECO:0000313" key="2">
    <source>
        <dbReference type="Proteomes" id="UP000199341"/>
    </source>
</evidence>
<dbReference type="InterPro" id="IPR051687">
    <property type="entry name" value="Peroxisomal_Beta-Oxidation"/>
</dbReference>
<dbReference type="STRING" id="310781.SAMN05216259_11731"/>
<keyword evidence="2" id="KW-1185">Reference proteome</keyword>
<reference evidence="1 2" key="1">
    <citation type="submission" date="2016-10" db="EMBL/GenBank/DDBJ databases">
        <authorList>
            <person name="de Groot N.N."/>
        </authorList>
    </citation>
    <scope>NUCLEOTIDE SEQUENCE [LARGE SCALE GENOMIC DNA]</scope>
    <source>
        <strain evidence="1 2">CGMCC 4.2022</strain>
    </source>
</reference>